<organism evidence="3 4">
    <name type="scientific">Mycolicibacterium madagascariense</name>
    <dbReference type="NCBI Taxonomy" id="212765"/>
    <lineage>
        <taxon>Bacteria</taxon>
        <taxon>Bacillati</taxon>
        <taxon>Actinomycetota</taxon>
        <taxon>Actinomycetes</taxon>
        <taxon>Mycobacteriales</taxon>
        <taxon>Mycobacteriaceae</taxon>
        <taxon>Mycolicibacterium</taxon>
    </lineage>
</organism>
<name>A0A7I7XNM7_9MYCO</name>
<keyword evidence="4" id="KW-1185">Reference proteome</keyword>
<keyword evidence="1" id="KW-0812">Transmembrane</keyword>
<feature type="transmembrane region" description="Helical" evidence="1">
    <location>
        <begin position="54"/>
        <end position="75"/>
    </location>
</feature>
<sequence>MATIDIDREAAHDAAQHELSKSIYPHGSLPSLVLQWLDDVLARLVSRAASVPGGWLTIIVLLLLLTVAAVAAIRITRRTMRTRRGHQDALFGTTEMSSTQHRSAAEHAAAEGDWAAAIRHRVRGIARHLEETGVLLPIPGRTASELARDAGRELPGLALELHGAATSFNDVTYGELPGTEPGYRLVAALDDHVCAHAAGSAPDDAARATRDGWAEVR</sequence>
<accession>A0A7I7XNM7</accession>
<dbReference type="KEGG" id="mmag:MMAD_49780"/>
<evidence type="ECO:0000259" key="2">
    <source>
        <dbReference type="Pfam" id="PF13559"/>
    </source>
</evidence>
<dbReference type="EMBL" id="AP022610">
    <property type="protein sequence ID" value="BBZ30683.1"/>
    <property type="molecule type" value="Genomic_DNA"/>
</dbReference>
<keyword evidence="1" id="KW-0472">Membrane</keyword>
<evidence type="ECO:0000313" key="4">
    <source>
        <dbReference type="Proteomes" id="UP000466517"/>
    </source>
</evidence>
<gene>
    <name evidence="3" type="ORF">MMAD_49780</name>
</gene>
<dbReference type="RefSeq" id="WP_163742223.1">
    <property type="nucleotide sequence ID" value="NZ_AP022610.1"/>
</dbReference>
<dbReference type="InterPro" id="IPR025403">
    <property type="entry name" value="TgpA-like_C"/>
</dbReference>
<dbReference type="Proteomes" id="UP000466517">
    <property type="component" value="Chromosome"/>
</dbReference>
<reference evidence="3 4" key="1">
    <citation type="journal article" date="2019" name="Emerg. Microbes Infect.">
        <title>Comprehensive subspecies identification of 175 nontuberculous mycobacteria species based on 7547 genomic profiles.</title>
        <authorList>
            <person name="Matsumoto Y."/>
            <person name="Kinjo T."/>
            <person name="Motooka D."/>
            <person name="Nabeya D."/>
            <person name="Jung N."/>
            <person name="Uechi K."/>
            <person name="Horii T."/>
            <person name="Iida T."/>
            <person name="Fujita J."/>
            <person name="Nakamura S."/>
        </authorList>
    </citation>
    <scope>NUCLEOTIDE SEQUENCE [LARGE SCALE GENOMIC DNA]</scope>
    <source>
        <strain evidence="3 4">JCM 13574</strain>
    </source>
</reference>
<feature type="domain" description="Protein-glutamine gamma-glutamyltransferase-like C-terminal" evidence="2">
    <location>
        <begin position="123"/>
        <end position="190"/>
    </location>
</feature>
<protein>
    <submittedName>
        <fullName evidence="3">Membrane protein</fullName>
    </submittedName>
</protein>
<dbReference type="Pfam" id="PF13559">
    <property type="entry name" value="DUF4129"/>
    <property type="match status" value="1"/>
</dbReference>
<dbReference type="AlphaFoldDB" id="A0A7I7XNM7"/>
<proteinExistence type="predicted"/>
<evidence type="ECO:0000256" key="1">
    <source>
        <dbReference type="SAM" id="Phobius"/>
    </source>
</evidence>
<evidence type="ECO:0000313" key="3">
    <source>
        <dbReference type="EMBL" id="BBZ30683.1"/>
    </source>
</evidence>
<keyword evidence="1" id="KW-1133">Transmembrane helix</keyword>